<feature type="transmembrane region" description="Helical" evidence="3">
    <location>
        <begin position="56"/>
        <end position="78"/>
    </location>
</feature>
<protein>
    <submittedName>
        <fullName evidence="5">Putative acylesterase/phospholipase RssA</fullName>
    </submittedName>
</protein>
<evidence type="ECO:0000256" key="2">
    <source>
        <dbReference type="PROSITE-ProRule" id="PRU01161"/>
    </source>
</evidence>
<evidence type="ECO:0000259" key="4">
    <source>
        <dbReference type="PROSITE" id="PS51635"/>
    </source>
</evidence>
<dbReference type="InterPro" id="IPR016035">
    <property type="entry name" value="Acyl_Trfase/lysoPLipase"/>
</dbReference>
<sequence>MNGQLLQPVPTAPGRIRTRLRPADINYLVFEGGGGKGFAYLGALDVLREHDVFDHVVGYGGASAGAITAMLLAAGYTVDEIREFMKRPGSVPGVSIDSFEDFFESSTPRLVPVVGGPYRQVTDSDEERKLISVLRKHVVLEWGMDAVMTSGLFCPVGAMLYLALKAWVGKYAKKLDDVLTENKDKRLVRLLRAQWPEYVAYLSRDMGVFSGSRARDTLDTLLGNKMRNASGIPGRHTTFRQLLAGPRGAKLLVTGTNLTTGATQIFSPDHTPDFPVADAVRISMGLPFIFKPYVIDGPARDGWPAPGTYVDGGVWNNLPFREFDDEPTEKPRAAAANQPERSHTLALRLDVVPESPPAITDIGQMLAAVGKFGVFGTGESQVTERYRLQTVELNTEGLDLIEFSPPDEVIKQSVERARTAMRDYFKLAVRDASAR</sequence>
<feature type="active site" description="Nucleophile" evidence="2">
    <location>
        <position position="63"/>
    </location>
</feature>
<dbReference type="InterPro" id="IPR002641">
    <property type="entry name" value="PNPLA_dom"/>
</dbReference>
<dbReference type="PANTHER" id="PTHR46394:SF1">
    <property type="entry name" value="PNPLA DOMAIN-CONTAINING PROTEIN"/>
    <property type="match status" value="1"/>
</dbReference>
<keyword evidence="3" id="KW-0812">Transmembrane</keyword>
<dbReference type="PROSITE" id="PS51635">
    <property type="entry name" value="PNPLA"/>
    <property type="match status" value="1"/>
</dbReference>
<dbReference type="Gene3D" id="3.40.1090.10">
    <property type="entry name" value="Cytosolic phospholipase A2 catalytic domain"/>
    <property type="match status" value="1"/>
</dbReference>
<gene>
    <name evidence="5" type="ORF">EV384_4430</name>
</gene>
<keyword evidence="3" id="KW-1133">Transmembrane helix</keyword>
<keyword evidence="1 2" id="KW-0443">Lipid metabolism</keyword>
<reference evidence="5 6" key="1">
    <citation type="submission" date="2019-02" db="EMBL/GenBank/DDBJ databases">
        <title>Sequencing the genomes of 1000 actinobacteria strains.</title>
        <authorList>
            <person name="Klenk H.-P."/>
        </authorList>
    </citation>
    <scope>NUCLEOTIDE SEQUENCE [LARGE SCALE GENOMIC DNA]</scope>
    <source>
        <strain evidence="5 6">DSM 45612</strain>
    </source>
</reference>
<keyword evidence="2" id="KW-0378">Hydrolase</keyword>
<dbReference type="PANTHER" id="PTHR46394">
    <property type="entry name" value="ANNEXIN"/>
    <property type="match status" value="1"/>
</dbReference>
<dbReference type="GO" id="GO:0016042">
    <property type="term" value="P:lipid catabolic process"/>
    <property type="evidence" value="ECO:0007669"/>
    <property type="project" value="UniProtKB-UniRule"/>
</dbReference>
<proteinExistence type="predicted"/>
<accession>A0A4Q8BFC5</accession>
<dbReference type="Pfam" id="PF01734">
    <property type="entry name" value="Patatin"/>
    <property type="match status" value="1"/>
</dbReference>
<feature type="transmembrane region" description="Helical" evidence="3">
    <location>
        <begin position="138"/>
        <end position="164"/>
    </location>
</feature>
<feature type="short sequence motif" description="GXSXG" evidence="2">
    <location>
        <begin position="61"/>
        <end position="65"/>
    </location>
</feature>
<dbReference type="EMBL" id="SHLD01000001">
    <property type="protein sequence ID" value="RZU75859.1"/>
    <property type="molecule type" value="Genomic_DNA"/>
</dbReference>
<keyword evidence="3" id="KW-0472">Membrane</keyword>
<dbReference type="RefSeq" id="WP_165440014.1">
    <property type="nucleotide sequence ID" value="NZ_SHLD01000001.1"/>
</dbReference>
<feature type="active site" description="Proton acceptor" evidence="2">
    <location>
        <position position="311"/>
    </location>
</feature>
<feature type="short sequence motif" description="GXGXXG" evidence="2">
    <location>
        <begin position="32"/>
        <end position="37"/>
    </location>
</feature>
<evidence type="ECO:0000256" key="1">
    <source>
        <dbReference type="ARBA" id="ARBA00023098"/>
    </source>
</evidence>
<comment type="caution">
    <text evidence="5">The sequence shown here is derived from an EMBL/GenBank/DDBJ whole genome shotgun (WGS) entry which is preliminary data.</text>
</comment>
<name>A0A4Q8BFC5_9ACTN</name>
<dbReference type="Proteomes" id="UP000294114">
    <property type="component" value="Unassembled WGS sequence"/>
</dbReference>
<keyword evidence="2" id="KW-0442">Lipid degradation</keyword>
<dbReference type="AlphaFoldDB" id="A0A4Q8BFC5"/>
<evidence type="ECO:0000313" key="5">
    <source>
        <dbReference type="EMBL" id="RZU75859.1"/>
    </source>
</evidence>
<dbReference type="SUPFAM" id="SSF52151">
    <property type="entry name" value="FabD/lysophospholipase-like"/>
    <property type="match status" value="1"/>
</dbReference>
<feature type="short sequence motif" description="DGA/G" evidence="2">
    <location>
        <begin position="311"/>
        <end position="313"/>
    </location>
</feature>
<keyword evidence="6" id="KW-1185">Reference proteome</keyword>
<evidence type="ECO:0000313" key="6">
    <source>
        <dbReference type="Proteomes" id="UP000294114"/>
    </source>
</evidence>
<dbReference type="GO" id="GO:0016787">
    <property type="term" value="F:hydrolase activity"/>
    <property type="evidence" value="ECO:0007669"/>
    <property type="project" value="UniProtKB-UniRule"/>
</dbReference>
<feature type="domain" description="PNPLA" evidence="4">
    <location>
        <begin position="28"/>
        <end position="324"/>
    </location>
</feature>
<organism evidence="5 6">
    <name type="scientific">Micromonospora kangleipakensis</name>
    <dbReference type="NCBI Taxonomy" id="1077942"/>
    <lineage>
        <taxon>Bacteria</taxon>
        <taxon>Bacillati</taxon>
        <taxon>Actinomycetota</taxon>
        <taxon>Actinomycetes</taxon>
        <taxon>Micromonosporales</taxon>
        <taxon>Micromonosporaceae</taxon>
        <taxon>Micromonospora</taxon>
    </lineage>
</organism>
<evidence type="ECO:0000256" key="3">
    <source>
        <dbReference type="SAM" id="Phobius"/>
    </source>
</evidence>
<dbReference type="InterPro" id="IPR052580">
    <property type="entry name" value="Lipid_Hydrolase"/>
</dbReference>